<gene>
    <name evidence="1" type="ORF">DN603_09240</name>
    <name evidence="2" type="ORF">SAMEA2273876_03979</name>
</gene>
<evidence type="ECO:0000313" key="4">
    <source>
        <dbReference type="Proteomes" id="UP000288843"/>
    </source>
</evidence>
<reference evidence="2 3" key="1">
    <citation type="submission" date="2016-05" db="EMBL/GenBank/DDBJ databases">
        <authorList>
            <consortium name="Pathogen Informatics"/>
        </authorList>
    </citation>
    <scope>NUCLEOTIDE SEQUENCE [LARGE SCALE GENOMIC DNA]</scope>
    <source>
        <strain evidence="2 3">2880STDY5682802</strain>
    </source>
</reference>
<proteinExistence type="predicted"/>
<dbReference type="Proteomes" id="UP000078124">
    <property type="component" value="Unassembled WGS sequence"/>
</dbReference>
<dbReference type="RefSeq" id="WP_072000007.1">
    <property type="nucleotide sequence ID" value="NZ_ABZSJN020000309.1"/>
</dbReference>
<reference evidence="1 4" key="2">
    <citation type="submission" date="2018-06" db="EMBL/GenBank/DDBJ databases">
        <title>Carbapenemase-producing Enterobacteriaceae present in wastewater treatment plant effluent and nearby surface waters in the US.</title>
        <authorList>
            <person name="Mathys D.A."/>
            <person name="Mollenkopf D.F."/>
            <person name="Feicht S.M."/>
            <person name="Adams R.J."/>
            <person name="Albers A.L."/>
            <person name="Stuever D.M."/>
            <person name="Daniels J.B."/>
            <person name="Wittum T.E."/>
        </authorList>
    </citation>
    <scope>NUCLEOTIDE SEQUENCE [LARGE SCALE GENOMIC DNA]</scope>
    <source>
        <strain evidence="1 4">GEO_47_Down_B</strain>
    </source>
</reference>
<protein>
    <submittedName>
        <fullName evidence="1">Uncharacterized protein</fullName>
    </submittedName>
</protein>
<dbReference type="AlphaFoldDB" id="A0A263W8J2"/>
<organism evidence="1 4">
    <name type="scientific">Raoultella planticola</name>
    <name type="common">Klebsiella planticola</name>
    <dbReference type="NCBI Taxonomy" id="575"/>
    <lineage>
        <taxon>Bacteria</taxon>
        <taxon>Pseudomonadati</taxon>
        <taxon>Pseudomonadota</taxon>
        <taxon>Gammaproteobacteria</taxon>
        <taxon>Enterobacterales</taxon>
        <taxon>Enterobacteriaceae</taxon>
        <taxon>Klebsiella/Raoultella group</taxon>
        <taxon>Raoultella</taxon>
    </lineage>
</organism>
<comment type="caution">
    <text evidence="1">The sequence shown here is derived from an EMBL/GenBank/DDBJ whole genome shotgun (WGS) entry which is preliminary data.</text>
</comment>
<evidence type="ECO:0000313" key="1">
    <source>
        <dbReference type="EMBL" id="RWT23830.1"/>
    </source>
</evidence>
<dbReference type="InterPro" id="IPR057789">
    <property type="entry name" value="YmjE-like"/>
</dbReference>
<sequence>MTPMFKYPQGEGGHEGRDACRNNAKSTAVCRNVLTDYLCLTPLLSRFVTRSLRPQTHVYMGGYNYGC</sequence>
<evidence type="ECO:0000313" key="2">
    <source>
        <dbReference type="EMBL" id="SBM37174.1"/>
    </source>
</evidence>
<dbReference type="EMBL" id="QKOX01000007">
    <property type="protein sequence ID" value="RWT23830.1"/>
    <property type="molecule type" value="Genomic_DNA"/>
</dbReference>
<evidence type="ECO:0000313" key="3">
    <source>
        <dbReference type="Proteomes" id="UP000078124"/>
    </source>
</evidence>
<accession>A0A263W8J2</accession>
<name>A0A263W8J2_RAOPL</name>
<dbReference type="EMBL" id="FLAC01000017">
    <property type="protein sequence ID" value="SBM37174.1"/>
    <property type="molecule type" value="Genomic_DNA"/>
</dbReference>
<dbReference type="Pfam" id="PF23692">
    <property type="entry name" value="YmjE"/>
    <property type="match status" value="1"/>
</dbReference>
<dbReference type="Proteomes" id="UP000288843">
    <property type="component" value="Unassembled WGS sequence"/>
</dbReference>